<dbReference type="InterPro" id="IPR036249">
    <property type="entry name" value="Thioredoxin-like_sf"/>
</dbReference>
<dbReference type="PROSITE" id="PS51352">
    <property type="entry name" value="THIOREDOXIN_2"/>
    <property type="match status" value="2"/>
</dbReference>
<dbReference type="InterPro" id="IPR013740">
    <property type="entry name" value="Redoxin"/>
</dbReference>
<dbReference type="InterPro" id="IPR013766">
    <property type="entry name" value="Thioredoxin_domain"/>
</dbReference>
<dbReference type="PANTHER" id="PTHR43640:SF1">
    <property type="entry name" value="THIOREDOXIN-DEPENDENT PEROXIREDOXIN"/>
    <property type="match status" value="1"/>
</dbReference>
<comment type="caution">
    <text evidence="6">The sequence shown here is derived from an EMBL/GenBank/DDBJ whole genome shotgun (WGS) entry which is preliminary data.</text>
</comment>
<organism evidence="6 7">
    <name type="scientific">Niastella caeni</name>
    <dbReference type="NCBI Taxonomy" id="2569763"/>
    <lineage>
        <taxon>Bacteria</taxon>
        <taxon>Pseudomonadati</taxon>
        <taxon>Bacteroidota</taxon>
        <taxon>Chitinophagia</taxon>
        <taxon>Chitinophagales</taxon>
        <taxon>Chitinophagaceae</taxon>
        <taxon>Niastella</taxon>
    </lineage>
</organism>
<dbReference type="AlphaFoldDB" id="A0A4S8HLI0"/>
<evidence type="ECO:0000259" key="5">
    <source>
        <dbReference type="PROSITE" id="PS51352"/>
    </source>
</evidence>
<feature type="domain" description="Thioredoxin" evidence="5">
    <location>
        <begin position="27"/>
        <end position="191"/>
    </location>
</feature>
<keyword evidence="7" id="KW-1185">Reference proteome</keyword>
<evidence type="ECO:0000256" key="3">
    <source>
        <dbReference type="ARBA" id="ARBA00023284"/>
    </source>
</evidence>
<feature type="signal peptide" evidence="4">
    <location>
        <begin position="1"/>
        <end position="17"/>
    </location>
</feature>
<dbReference type="CDD" id="cd02969">
    <property type="entry name" value="PRX_like1"/>
    <property type="match status" value="1"/>
</dbReference>
<gene>
    <name evidence="6" type="ORF">FAM09_21905</name>
</gene>
<keyword evidence="4" id="KW-0732">Signal</keyword>
<reference evidence="6 7" key="1">
    <citation type="submission" date="2019-04" db="EMBL/GenBank/DDBJ databases">
        <title>Niastella caeni sp. nov., isolated from activated sludge.</title>
        <authorList>
            <person name="Sheng M."/>
        </authorList>
    </citation>
    <scope>NUCLEOTIDE SEQUENCE [LARGE SCALE GENOMIC DNA]</scope>
    <source>
        <strain evidence="6 7">HX-2-15</strain>
    </source>
</reference>
<dbReference type="EMBL" id="STFF01000006">
    <property type="protein sequence ID" value="THU36043.1"/>
    <property type="molecule type" value="Genomic_DNA"/>
</dbReference>
<evidence type="ECO:0000313" key="7">
    <source>
        <dbReference type="Proteomes" id="UP000306918"/>
    </source>
</evidence>
<dbReference type="InterPro" id="IPR047262">
    <property type="entry name" value="PRX-like1"/>
</dbReference>
<dbReference type="GO" id="GO:0030313">
    <property type="term" value="C:cell envelope"/>
    <property type="evidence" value="ECO:0007669"/>
    <property type="project" value="UniProtKB-SubCell"/>
</dbReference>
<protein>
    <submittedName>
        <fullName evidence="6">Redoxin domain-containing protein</fullName>
    </submittedName>
</protein>
<evidence type="ECO:0000256" key="4">
    <source>
        <dbReference type="SAM" id="SignalP"/>
    </source>
</evidence>
<feature type="domain" description="Thioredoxin" evidence="5">
    <location>
        <begin position="219"/>
        <end position="367"/>
    </location>
</feature>
<evidence type="ECO:0000313" key="6">
    <source>
        <dbReference type="EMBL" id="THU36043.1"/>
    </source>
</evidence>
<dbReference type="PROSITE" id="PS00194">
    <property type="entry name" value="THIOREDOXIN_1"/>
    <property type="match status" value="1"/>
</dbReference>
<sequence length="372" mass="41990">MKGLFFFLLLLPVVAFPQNSHVDHKTLAIGSPAPDFKLPGVDGKTYTLSSFKNAGVLVIIFTCNHCPTAQAYEDRIIQLTKDYSAKKVAVVAISPNDPKSVRLDELGYTDMSDSFEEMKARAKQKHFNFPYLYDGDAQATAKAYGPVATPHVFIFDKARTLRYQGRIDNIEKPTKTPTELNSRDAIDALLQNKPVPVETTKVFGCSVKWADKTSLVKKGFEEWAKEPVTVNTISETALKELLKNNSDKLRLINVWATWCGPCVTEFPEFISINRMYRRRDFEFISISADDPAKKEKVLKFLQQQQASNTNYLFAIDDKYKLIEAIDPTWQGALPYTILVEPGGKIIYGKQGTIDPAEIKQLIVDNRLIGRFY</sequence>
<evidence type="ECO:0000256" key="2">
    <source>
        <dbReference type="ARBA" id="ARBA00022748"/>
    </source>
</evidence>
<name>A0A4S8HLI0_9BACT</name>
<dbReference type="GO" id="GO:0017004">
    <property type="term" value="P:cytochrome complex assembly"/>
    <property type="evidence" value="ECO:0007669"/>
    <property type="project" value="UniProtKB-KW"/>
</dbReference>
<comment type="subcellular location">
    <subcellularLocation>
        <location evidence="1">Cell envelope</location>
    </subcellularLocation>
</comment>
<dbReference type="InterPro" id="IPR000866">
    <property type="entry name" value="AhpC/TSA"/>
</dbReference>
<dbReference type="GO" id="GO:0016491">
    <property type="term" value="F:oxidoreductase activity"/>
    <property type="evidence" value="ECO:0007669"/>
    <property type="project" value="InterPro"/>
</dbReference>
<accession>A0A4S8HLI0</accession>
<dbReference type="RefSeq" id="WP_136579283.1">
    <property type="nucleotide sequence ID" value="NZ_STFF01000006.1"/>
</dbReference>
<dbReference type="InterPro" id="IPR017937">
    <property type="entry name" value="Thioredoxin_CS"/>
</dbReference>
<feature type="chain" id="PRO_5020824784" evidence="4">
    <location>
        <begin position="18"/>
        <end position="372"/>
    </location>
</feature>
<dbReference type="CDD" id="cd02966">
    <property type="entry name" value="TlpA_like_family"/>
    <property type="match status" value="1"/>
</dbReference>
<dbReference type="Proteomes" id="UP000306918">
    <property type="component" value="Unassembled WGS sequence"/>
</dbReference>
<keyword evidence="3" id="KW-0676">Redox-active center</keyword>
<evidence type="ECO:0000256" key="1">
    <source>
        <dbReference type="ARBA" id="ARBA00004196"/>
    </source>
</evidence>
<dbReference type="OrthoDB" id="9809746at2"/>
<dbReference type="Pfam" id="PF08534">
    <property type="entry name" value="Redoxin"/>
    <property type="match status" value="1"/>
</dbReference>
<dbReference type="Gene3D" id="3.40.30.10">
    <property type="entry name" value="Glutaredoxin"/>
    <property type="match status" value="2"/>
</dbReference>
<keyword evidence="2" id="KW-0201">Cytochrome c-type biogenesis</keyword>
<dbReference type="SUPFAM" id="SSF52833">
    <property type="entry name" value="Thioredoxin-like"/>
    <property type="match status" value="2"/>
</dbReference>
<dbReference type="Pfam" id="PF00578">
    <property type="entry name" value="AhpC-TSA"/>
    <property type="match status" value="1"/>
</dbReference>
<dbReference type="GO" id="GO:0016209">
    <property type="term" value="F:antioxidant activity"/>
    <property type="evidence" value="ECO:0007669"/>
    <property type="project" value="InterPro"/>
</dbReference>
<proteinExistence type="predicted"/>
<dbReference type="PANTHER" id="PTHR43640">
    <property type="entry name" value="OS07G0260300 PROTEIN"/>
    <property type="match status" value="1"/>
</dbReference>